<evidence type="ECO:0000313" key="3">
    <source>
        <dbReference type="Proteomes" id="UP000597138"/>
    </source>
</evidence>
<keyword evidence="3" id="KW-1185">Reference proteome</keyword>
<sequence length="181" mass="20113">MRVSHVECATRATRGHNEGARSASRGRTSFGGAYNRGSTPNRLEMNDSKDNPEEFPKFTPTKGGPNRTKAGRLRELFIEIEAAQATGWNYQAIIRGLAEQGLVVSLFTLKSAMKRMRLARKAGTPTSKIAPEKGPVQESKQSADKPVRESAPKAQSTFSKEGYRQPLQTFTRDVTKQRDWD</sequence>
<dbReference type="Proteomes" id="UP000597138">
    <property type="component" value="Unassembled WGS sequence"/>
</dbReference>
<dbReference type="EMBL" id="BMEG01000017">
    <property type="protein sequence ID" value="GGD96767.1"/>
    <property type="molecule type" value="Genomic_DNA"/>
</dbReference>
<feature type="compositionally biased region" description="Basic and acidic residues" evidence="1">
    <location>
        <begin position="44"/>
        <end position="56"/>
    </location>
</feature>
<reference evidence="3" key="1">
    <citation type="journal article" date="2019" name="Int. J. Syst. Evol. Microbiol.">
        <title>The Global Catalogue of Microorganisms (GCM) 10K type strain sequencing project: providing services to taxonomists for standard genome sequencing and annotation.</title>
        <authorList>
            <consortium name="The Broad Institute Genomics Platform"/>
            <consortium name="The Broad Institute Genome Sequencing Center for Infectious Disease"/>
            <person name="Wu L."/>
            <person name="Ma J."/>
        </authorList>
    </citation>
    <scope>NUCLEOTIDE SEQUENCE [LARGE SCALE GENOMIC DNA]</scope>
    <source>
        <strain evidence="3">CGMCC 1.11013</strain>
    </source>
</reference>
<feature type="region of interest" description="Disordered" evidence="1">
    <location>
        <begin position="1"/>
        <end position="68"/>
    </location>
</feature>
<comment type="caution">
    <text evidence="2">The sequence shown here is derived from an EMBL/GenBank/DDBJ whole genome shotgun (WGS) entry which is preliminary data.</text>
</comment>
<name>A0ABQ1S9J0_9BURK</name>
<accession>A0ABQ1S9J0</accession>
<evidence type="ECO:0008006" key="4">
    <source>
        <dbReference type="Google" id="ProtNLM"/>
    </source>
</evidence>
<organism evidence="2 3">
    <name type="scientific">Caballeronia grimmiae</name>
    <dbReference type="NCBI Taxonomy" id="1071679"/>
    <lineage>
        <taxon>Bacteria</taxon>
        <taxon>Pseudomonadati</taxon>
        <taxon>Pseudomonadota</taxon>
        <taxon>Betaproteobacteria</taxon>
        <taxon>Burkholderiales</taxon>
        <taxon>Burkholderiaceae</taxon>
        <taxon>Caballeronia</taxon>
    </lineage>
</organism>
<gene>
    <name evidence="2" type="ORF">GCM10010985_59340</name>
</gene>
<protein>
    <recommendedName>
        <fullName evidence="4">Transposase</fullName>
    </recommendedName>
</protein>
<evidence type="ECO:0000313" key="2">
    <source>
        <dbReference type="EMBL" id="GGD96767.1"/>
    </source>
</evidence>
<proteinExistence type="predicted"/>
<feature type="compositionally biased region" description="Basic and acidic residues" evidence="1">
    <location>
        <begin position="141"/>
        <end position="151"/>
    </location>
</feature>
<feature type="region of interest" description="Disordered" evidence="1">
    <location>
        <begin position="120"/>
        <end position="181"/>
    </location>
</feature>
<evidence type="ECO:0000256" key="1">
    <source>
        <dbReference type="SAM" id="MobiDB-lite"/>
    </source>
</evidence>